<comment type="caution">
    <text evidence="1">The sequence shown here is derived from an EMBL/GenBank/DDBJ whole genome shotgun (WGS) entry which is preliminary data.</text>
</comment>
<protein>
    <submittedName>
        <fullName evidence="1">Uncharacterized protein</fullName>
    </submittedName>
</protein>
<name>A0A106Q8E5_9BURK</name>
<gene>
    <name evidence="1" type="ORF">WL29_28885</name>
</gene>
<accession>A0A106Q8E5</accession>
<evidence type="ECO:0000313" key="1">
    <source>
        <dbReference type="EMBL" id="KWA81668.1"/>
    </source>
</evidence>
<dbReference type="Proteomes" id="UP000060630">
    <property type="component" value="Unassembled WGS sequence"/>
</dbReference>
<dbReference type="AlphaFoldDB" id="A0A106Q8E5"/>
<organism evidence="1 2">
    <name type="scientific">Burkholderia ubonensis</name>
    <dbReference type="NCBI Taxonomy" id="101571"/>
    <lineage>
        <taxon>Bacteria</taxon>
        <taxon>Pseudomonadati</taxon>
        <taxon>Pseudomonadota</taxon>
        <taxon>Betaproteobacteria</taxon>
        <taxon>Burkholderiales</taxon>
        <taxon>Burkholderiaceae</taxon>
        <taxon>Burkholderia</taxon>
        <taxon>Burkholderia cepacia complex</taxon>
    </lineage>
</organism>
<proteinExistence type="predicted"/>
<sequence length="68" mass="8563">MLVFFGESHARRRRRRYFRCVLQTCNRLIPLSAKRYGIRMRAKQDFNRYLKDMQTFLHLLRFEPERRI</sequence>
<evidence type="ECO:0000313" key="2">
    <source>
        <dbReference type="Proteomes" id="UP000060630"/>
    </source>
</evidence>
<dbReference type="EMBL" id="LPHD01000079">
    <property type="protein sequence ID" value="KWA81668.1"/>
    <property type="molecule type" value="Genomic_DNA"/>
</dbReference>
<reference evidence="1 2" key="1">
    <citation type="submission" date="2015-11" db="EMBL/GenBank/DDBJ databases">
        <title>Expanding the genomic diversity of Burkholderia species for the development of highly accurate diagnostics.</title>
        <authorList>
            <person name="Sahl J."/>
            <person name="Keim P."/>
            <person name="Wagner D."/>
        </authorList>
    </citation>
    <scope>NUCLEOTIDE SEQUENCE [LARGE SCALE GENOMIC DNA]</scope>
    <source>
        <strain evidence="1 2">MSMB2087WGS</strain>
    </source>
</reference>